<dbReference type="Proteomes" id="UP000299102">
    <property type="component" value="Unassembled WGS sequence"/>
</dbReference>
<feature type="compositionally biased region" description="Polar residues" evidence="1">
    <location>
        <begin position="13"/>
        <end position="32"/>
    </location>
</feature>
<gene>
    <name evidence="2" type="ORF">EVAR_40308_1</name>
</gene>
<evidence type="ECO:0000313" key="3">
    <source>
        <dbReference type="Proteomes" id="UP000299102"/>
    </source>
</evidence>
<accession>A0A4C1YEC7</accession>
<evidence type="ECO:0000256" key="1">
    <source>
        <dbReference type="SAM" id="MobiDB-lite"/>
    </source>
</evidence>
<keyword evidence="3" id="KW-1185">Reference proteome</keyword>
<comment type="caution">
    <text evidence="2">The sequence shown here is derived from an EMBL/GenBank/DDBJ whole genome shotgun (WGS) entry which is preliminary data.</text>
</comment>
<dbReference type="AlphaFoldDB" id="A0A4C1YEC7"/>
<protein>
    <submittedName>
        <fullName evidence="2">Uncharacterized protein</fullName>
    </submittedName>
</protein>
<reference evidence="2 3" key="1">
    <citation type="journal article" date="2019" name="Commun. Biol.">
        <title>The bagworm genome reveals a unique fibroin gene that provides high tensile strength.</title>
        <authorList>
            <person name="Kono N."/>
            <person name="Nakamura H."/>
            <person name="Ohtoshi R."/>
            <person name="Tomita M."/>
            <person name="Numata K."/>
            <person name="Arakawa K."/>
        </authorList>
    </citation>
    <scope>NUCLEOTIDE SEQUENCE [LARGE SCALE GENOMIC DNA]</scope>
</reference>
<sequence length="105" mass="11440">MSRLASEPEGDSATISAWKTVQKGSSRSVEYQVSSPSRHSVRPHRLCPQYGFRRCRSAARPPRDGPPSGSRGLDALVPDLGHARRVKQVAEIHGSLELPVDKSVP</sequence>
<proteinExistence type="predicted"/>
<organism evidence="2 3">
    <name type="scientific">Eumeta variegata</name>
    <name type="common">Bagworm moth</name>
    <name type="synonym">Eumeta japonica</name>
    <dbReference type="NCBI Taxonomy" id="151549"/>
    <lineage>
        <taxon>Eukaryota</taxon>
        <taxon>Metazoa</taxon>
        <taxon>Ecdysozoa</taxon>
        <taxon>Arthropoda</taxon>
        <taxon>Hexapoda</taxon>
        <taxon>Insecta</taxon>
        <taxon>Pterygota</taxon>
        <taxon>Neoptera</taxon>
        <taxon>Endopterygota</taxon>
        <taxon>Lepidoptera</taxon>
        <taxon>Glossata</taxon>
        <taxon>Ditrysia</taxon>
        <taxon>Tineoidea</taxon>
        <taxon>Psychidae</taxon>
        <taxon>Oiketicinae</taxon>
        <taxon>Eumeta</taxon>
    </lineage>
</organism>
<feature type="region of interest" description="Disordered" evidence="1">
    <location>
        <begin position="1"/>
        <end position="44"/>
    </location>
</feature>
<dbReference type="EMBL" id="BGZK01001157">
    <property type="protein sequence ID" value="GBP72807.1"/>
    <property type="molecule type" value="Genomic_DNA"/>
</dbReference>
<name>A0A4C1YEC7_EUMVA</name>
<evidence type="ECO:0000313" key="2">
    <source>
        <dbReference type="EMBL" id="GBP72807.1"/>
    </source>
</evidence>